<organism evidence="1 2">
    <name type="scientific">Tanacetum coccineum</name>
    <dbReference type="NCBI Taxonomy" id="301880"/>
    <lineage>
        <taxon>Eukaryota</taxon>
        <taxon>Viridiplantae</taxon>
        <taxon>Streptophyta</taxon>
        <taxon>Embryophyta</taxon>
        <taxon>Tracheophyta</taxon>
        <taxon>Spermatophyta</taxon>
        <taxon>Magnoliopsida</taxon>
        <taxon>eudicotyledons</taxon>
        <taxon>Gunneridae</taxon>
        <taxon>Pentapetalae</taxon>
        <taxon>asterids</taxon>
        <taxon>campanulids</taxon>
        <taxon>Asterales</taxon>
        <taxon>Asteraceae</taxon>
        <taxon>Asteroideae</taxon>
        <taxon>Anthemideae</taxon>
        <taxon>Anthemidinae</taxon>
        <taxon>Tanacetum</taxon>
    </lineage>
</organism>
<evidence type="ECO:0008006" key="3">
    <source>
        <dbReference type="Google" id="ProtNLM"/>
    </source>
</evidence>
<name>A0ABQ5CQP4_9ASTR</name>
<evidence type="ECO:0000313" key="1">
    <source>
        <dbReference type="EMBL" id="GJT28975.1"/>
    </source>
</evidence>
<evidence type="ECO:0000313" key="2">
    <source>
        <dbReference type="Proteomes" id="UP001151760"/>
    </source>
</evidence>
<keyword evidence="2" id="KW-1185">Reference proteome</keyword>
<proteinExistence type="predicted"/>
<dbReference type="Proteomes" id="UP001151760">
    <property type="component" value="Unassembled WGS sequence"/>
</dbReference>
<gene>
    <name evidence="1" type="ORF">Tco_0909250</name>
</gene>
<accession>A0ABQ5CQP4</accession>
<reference evidence="1" key="2">
    <citation type="submission" date="2022-01" db="EMBL/GenBank/DDBJ databases">
        <authorList>
            <person name="Yamashiro T."/>
            <person name="Shiraishi A."/>
            <person name="Satake H."/>
            <person name="Nakayama K."/>
        </authorList>
    </citation>
    <scope>NUCLEOTIDE SEQUENCE</scope>
</reference>
<dbReference type="EMBL" id="BQNB010014504">
    <property type="protein sequence ID" value="GJT28975.1"/>
    <property type="molecule type" value="Genomic_DNA"/>
</dbReference>
<protein>
    <recommendedName>
        <fullName evidence="3">Integrase, catalytic region, zinc finger, CCHC-type, peptidase aspartic, catalytic</fullName>
    </recommendedName>
</protein>
<sequence length="277" mass="31798">MFLLANLRSSKLSFGTVKFRNDHVAKILGYGDYQIGNVTIIRVYLYVKDCGHNLFSLRQFWDSNLEVAFRQHALLIHNLESELIYDWNLEAQQTVYSSLGYHDGVPQIRYVSFPRPLKTNSYFDELTVMASEHNSSGPALHEMTHCNNPDQFHKRLQLHEQALFCYDDAFLNVVEPKTYKDALTQSLKPIQLAVVYQKNKARFRARVITSSRRESILKSSFAPAVDQIANPAVTARARGSATNKHTLKPPHVAPYLPPHGCSYEHGRLPQWIEQLHF</sequence>
<comment type="caution">
    <text evidence="1">The sequence shown here is derived from an EMBL/GenBank/DDBJ whole genome shotgun (WGS) entry which is preliminary data.</text>
</comment>
<reference evidence="1" key="1">
    <citation type="journal article" date="2022" name="Int. J. Mol. Sci.">
        <title>Draft Genome of Tanacetum Coccineum: Genomic Comparison of Closely Related Tanacetum-Family Plants.</title>
        <authorList>
            <person name="Yamashiro T."/>
            <person name="Shiraishi A."/>
            <person name="Nakayama K."/>
            <person name="Satake H."/>
        </authorList>
    </citation>
    <scope>NUCLEOTIDE SEQUENCE</scope>
</reference>